<dbReference type="Proteomes" id="UP000434209">
    <property type="component" value="Chromosome 4"/>
</dbReference>
<proteinExistence type="predicted"/>
<keyword evidence="5" id="KW-0472">Membrane</keyword>
<dbReference type="SUPFAM" id="SSF47384">
    <property type="entry name" value="Homodimeric domain of signal transducing histidine kinase"/>
    <property type="match status" value="1"/>
</dbReference>
<dbReference type="InterPro" id="IPR036890">
    <property type="entry name" value="HATPase_C_sf"/>
</dbReference>
<dbReference type="PANTHER" id="PTHR43065">
    <property type="entry name" value="SENSOR HISTIDINE KINASE"/>
    <property type="match status" value="1"/>
</dbReference>
<dbReference type="Gene3D" id="1.10.287.130">
    <property type="match status" value="1"/>
</dbReference>
<gene>
    <name evidence="7" type="ORF">FAZ97_32260</name>
</gene>
<evidence type="ECO:0000256" key="4">
    <source>
        <dbReference type="SAM" id="MobiDB-lite"/>
    </source>
</evidence>
<dbReference type="SUPFAM" id="SSF55874">
    <property type="entry name" value="ATPase domain of HSP90 chaperone/DNA topoisomerase II/histidine kinase"/>
    <property type="match status" value="1"/>
</dbReference>
<dbReference type="InterPro" id="IPR003594">
    <property type="entry name" value="HATPase_dom"/>
</dbReference>
<keyword evidence="5" id="KW-0812">Transmembrane</keyword>
<feature type="region of interest" description="Disordered" evidence="4">
    <location>
        <begin position="648"/>
        <end position="667"/>
    </location>
</feature>
<keyword evidence="8" id="KW-1185">Reference proteome</keyword>
<dbReference type="PANTHER" id="PTHR43065:SF42">
    <property type="entry name" value="TWO-COMPONENT SENSOR PPRA"/>
    <property type="match status" value="1"/>
</dbReference>
<dbReference type="PROSITE" id="PS50109">
    <property type="entry name" value="HIS_KIN"/>
    <property type="match status" value="1"/>
</dbReference>
<dbReference type="EMBL" id="CP046912">
    <property type="protein sequence ID" value="QGZ59654.1"/>
    <property type="molecule type" value="Genomic_DNA"/>
</dbReference>
<dbReference type="InterPro" id="IPR004358">
    <property type="entry name" value="Sig_transdc_His_kin-like_C"/>
</dbReference>
<dbReference type="InterPro" id="IPR036097">
    <property type="entry name" value="HisK_dim/P_sf"/>
</dbReference>
<keyword evidence="3" id="KW-0597">Phosphoprotein</keyword>
<comment type="catalytic activity">
    <reaction evidence="1">
        <text>ATP + protein L-histidine = ADP + protein N-phospho-L-histidine.</text>
        <dbReference type="EC" id="2.7.13.3"/>
    </reaction>
</comment>
<evidence type="ECO:0000313" key="7">
    <source>
        <dbReference type="EMBL" id="QGZ59654.1"/>
    </source>
</evidence>
<dbReference type="InterPro" id="IPR005467">
    <property type="entry name" value="His_kinase_dom"/>
</dbReference>
<organism evidence="7 8">
    <name type="scientific">Paraburkholderia acidiphila</name>
    <dbReference type="NCBI Taxonomy" id="2571747"/>
    <lineage>
        <taxon>Bacteria</taxon>
        <taxon>Pseudomonadati</taxon>
        <taxon>Pseudomonadota</taxon>
        <taxon>Betaproteobacteria</taxon>
        <taxon>Burkholderiales</taxon>
        <taxon>Burkholderiaceae</taxon>
        <taxon>Paraburkholderia</taxon>
    </lineage>
</organism>
<feature type="transmembrane region" description="Helical" evidence="5">
    <location>
        <begin position="365"/>
        <end position="386"/>
    </location>
</feature>
<dbReference type="Pfam" id="PF02518">
    <property type="entry name" value="HATPase_c"/>
    <property type="match status" value="1"/>
</dbReference>
<evidence type="ECO:0000256" key="1">
    <source>
        <dbReference type="ARBA" id="ARBA00000085"/>
    </source>
</evidence>
<dbReference type="PRINTS" id="PR00344">
    <property type="entry name" value="BCTRLSENSOR"/>
</dbReference>
<dbReference type="Gene3D" id="3.30.565.10">
    <property type="entry name" value="Histidine kinase-like ATPase, C-terminal domain"/>
    <property type="match status" value="1"/>
</dbReference>
<dbReference type="EC" id="2.7.13.3" evidence="2"/>
<dbReference type="SMART" id="SM00387">
    <property type="entry name" value="HATPase_c"/>
    <property type="match status" value="1"/>
</dbReference>
<evidence type="ECO:0000259" key="6">
    <source>
        <dbReference type="PROSITE" id="PS50109"/>
    </source>
</evidence>
<evidence type="ECO:0000313" key="8">
    <source>
        <dbReference type="Proteomes" id="UP000434209"/>
    </source>
</evidence>
<feature type="domain" description="Histidine kinase" evidence="6">
    <location>
        <begin position="420"/>
        <end position="635"/>
    </location>
</feature>
<sequence>MHVCGHRMAGVFAVVAMARAAVHRLAEVAGKMAAAWLLLGAAAALAAEPARVVILAGADPIQPAVLVQIKALRNILETSAAHGAEVYLDALDGFRFGTDDLGPEFLALMKKKYAGQRIDLVVGMGNHAADFALKYHAQLWPGAPVLLTSVPEEWFGRHALPRGFNRVPFRIDMTKTLAIAEDLQPNAHRLVVIGGTTDTDYSFIDRVAQLAAAHSAHWSTVETWRGLPLHELEQRLASLDNQTAVVYTTMYRDSEGHRFFPYQVVPSLVAASRAPVYAWYSTYLDGGVTAGAVYDFEENARLTAQAALSILHAPERIDGPAFPALPARCTANVTQLERFGLSSSALPGDCQLIDYPRSIFREYRGVVLIALAVLLAQTLTIVALLAQRRSRRLAEAEVTARRGELARAARFATVGELSASIAHEVGQPLGAILSNADAAELLVKAPHLDTDELREILSDVKRDALRANDVVQRLRSLLQKQSVAFSPLPLDATLQCALKLIAPEAKRRNIDVEENFAAGNAEIMGDPVQIQQVVLNLAINAMDAMQDTGQASRILTLNTRRLADGVEFTVADRGCGWGAASAQRLFEPFYTTKPHGMGLGLSIVRSIVEAHHGRVDLAAREGGGTVFSVWLPYASELFDRVRGRAAHRQPPVTELGRAGSAAQRISS</sequence>
<dbReference type="KEGG" id="pacp:FAZ97_32260"/>
<dbReference type="AlphaFoldDB" id="A0A7Z2GDU1"/>
<reference evidence="7 8" key="1">
    <citation type="submission" date="2019-12" db="EMBL/GenBank/DDBJ databases">
        <title>Paraburkholderia acidiphila 7Q-K02 sp. nov and Paraburkholderia acidisoli DHF22 sp. nov., two strains isolated from forest soil.</title>
        <authorList>
            <person name="Gao Z."/>
            <person name="Qiu L."/>
        </authorList>
    </citation>
    <scope>NUCLEOTIDE SEQUENCE [LARGE SCALE GENOMIC DNA]</scope>
    <source>
        <strain evidence="7 8">7Q-K02</strain>
    </source>
</reference>
<name>A0A7Z2GDU1_9BURK</name>
<dbReference type="SMART" id="SM00388">
    <property type="entry name" value="HisKA"/>
    <property type="match status" value="1"/>
</dbReference>
<keyword evidence="5" id="KW-1133">Transmembrane helix</keyword>
<dbReference type="InterPro" id="IPR003661">
    <property type="entry name" value="HisK_dim/P_dom"/>
</dbReference>
<dbReference type="GO" id="GO:0000155">
    <property type="term" value="F:phosphorelay sensor kinase activity"/>
    <property type="evidence" value="ECO:0007669"/>
    <property type="project" value="InterPro"/>
</dbReference>
<evidence type="ECO:0000256" key="2">
    <source>
        <dbReference type="ARBA" id="ARBA00012438"/>
    </source>
</evidence>
<dbReference type="CDD" id="cd00082">
    <property type="entry name" value="HisKA"/>
    <property type="match status" value="1"/>
</dbReference>
<evidence type="ECO:0000256" key="5">
    <source>
        <dbReference type="SAM" id="Phobius"/>
    </source>
</evidence>
<protein>
    <recommendedName>
        <fullName evidence="2">histidine kinase</fullName>
        <ecNumber evidence="2">2.7.13.3</ecNumber>
    </recommendedName>
</protein>
<evidence type="ECO:0000256" key="3">
    <source>
        <dbReference type="ARBA" id="ARBA00022553"/>
    </source>
</evidence>
<accession>A0A7Z2GDU1</accession>